<keyword evidence="12 14" id="KW-0378">Hydrolase</keyword>
<dbReference type="FunFam" id="3.30.420.10:FF:000006">
    <property type="entry name" value="Ribonuclease HII"/>
    <property type="match status" value="1"/>
</dbReference>
<dbReference type="Proteomes" id="UP000316199">
    <property type="component" value="Unassembled WGS sequence"/>
</dbReference>
<evidence type="ECO:0000256" key="8">
    <source>
        <dbReference type="ARBA" id="ARBA00022490"/>
    </source>
</evidence>
<dbReference type="NCBIfam" id="NF000596">
    <property type="entry name" value="PRK00015.1-4"/>
    <property type="match status" value="1"/>
</dbReference>
<comment type="catalytic activity">
    <reaction evidence="1 14 15 16">
        <text>Endonucleolytic cleavage to 5'-phosphomonoester.</text>
        <dbReference type="EC" id="3.1.26.4"/>
    </reaction>
</comment>
<accession>A0A520S442</accession>
<gene>
    <name evidence="14" type="primary">rnhB</name>
    <name evidence="18" type="ORF">EVA68_02005</name>
</gene>
<dbReference type="InterPro" id="IPR012337">
    <property type="entry name" value="RNaseH-like_sf"/>
</dbReference>
<dbReference type="CDD" id="cd07182">
    <property type="entry name" value="RNase_HII_bacteria_HII_like"/>
    <property type="match status" value="1"/>
</dbReference>
<comment type="cofactor">
    <cofactor evidence="2">
        <name>Mg(2+)</name>
        <dbReference type="ChEBI" id="CHEBI:18420"/>
    </cofactor>
</comment>
<keyword evidence="8 14" id="KW-0963">Cytoplasm</keyword>
<evidence type="ECO:0000256" key="12">
    <source>
        <dbReference type="ARBA" id="ARBA00022801"/>
    </source>
</evidence>
<dbReference type="InterPro" id="IPR022898">
    <property type="entry name" value="RNase_HII"/>
</dbReference>
<dbReference type="GO" id="GO:0006298">
    <property type="term" value="P:mismatch repair"/>
    <property type="evidence" value="ECO:0007669"/>
    <property type="project" value="TreeGrafter"/>
</dbReference>
<dbReference type="InterPro" id="IPR001352">
    <property type="entry name" value="RNase_HII/HIII"/>
</dbReference>
<keyword evidence="9 14" id="KW-0540">Nuclease</keyword>
<dbReference type="SUPFAM" id="SSF53098">
    <property type="entry name" value="Ribonuclease H-like"/>
    <property type="match status" value="1"/>
</dbReference>
<keyword evidence="11 14" id="KW-0255">Endonuclease</keyword>
<evidence type="ECO:0000256" key="15">
    <source>
        <dbReference type="PROSITE-ProRule" id="PRU01319"/>
    </source>
</evidence>
<evidence type="ECO:0000256" key="14">
    <source>
        <dbReference type="HAMAP-Rule" id="MF_00052"/>
    </source>
</evidence>
<evidence type="ECO:0000256" key="16">
    <source>
        <dbReference type="RuleBase" id="RU003515"/>
    </source>
</evidence>
<evidence type="ECO:0000256" key="7">
    <source>
        <dbReference type="ARBA" id="ARBA00019179"/>
    </source>
</evidence>
<feature type="binding site" evidence="14 15">
    <location>
        <position position="11"/>
    </location>
    <ligand>
        <name>a divalent metal cation</name>
        <dbReference type="ChEBI" id="CHEBI:60240"/>
    </ligand>
</feature>
<evidence type="ECO:0000256" key="11">
    <source>
        <dbReference type="ARBA" id="ARBA00022759"/>
    </source>
</evidence>
<dbReference type="EC" id="3.1.26.4" evidence="6 14"/>
<feature type="binding site" evidence="14 15">
    <location>
        <position position="12"/>
    </location>
    <ligand>
        <name>a divalent metal cation</name>
        <dbReference type="ChEBI" id="CHEBI:60240"/>
    </ligand>
</feature>
<feature type="binding site" evidence="14 15">
    <location>
        <position position="103"/>
    </location>
    <ligand>
        <name>a divalent metal cation</name>
        <dbReference type="ChEBI" id="CHEBI:60240"/>
    </ligand>
</feature>
<organism evidence="18 19">
    <name type="scientific">OM182 bacterium</name>
    <dbReference type="NCBI Taxonomy" id="2510334"/>
    <lineage>
        <taxon>Bacteria</taxon>
        <taxon>Pseudomonadati</taxon>
        <taxon>Pseudomonadota</taxon>
        <taxon>Gammaproteobacteria</taxon>
        <taxon>OMG group</taxon>
        <taxon>OM182 clade</taxon>
    </lineage>
</organism>
<keyword evidence="13 14" id="KW-0464">Manganese</keyword>
<proteinExistence type="inferred from homology"/>
<evidence type="ECO:0000256" key="2">
    <source>
        <dbReference type="ARBA" id="ARBA00001946"/>
    </source>
</evidence>
<comment type="function">
    <text evidence="3 14 16">Endonuclease that specifically degrades the RNA of RNA-DNA hybrids.</text>
</comment>
<dbReference type="Gene3D" id="3.30.420.10">
    <property type="entry name" value="Ribonuclease H-like superfamily/Ribonuclease H"/>
    <property type="match status" value="1"/>
</dbReference>
<evidence type="ECO:0000313" key="18">
    <source>
        <dbReference type="EMBL" id="RZO77247.1"/>
    </source>
</evidence>
<dbReference type="Pfam" id="PF01351">
    <property type="entry name" value="RNase_HII"/>
    <property type="match status" value="1"/>
</dbReference>
<reference evidence="18 19" key="1">
    <citation type="submission" date="2019-02" db="EMBL/GenBank/DDBJ databases">
        <title>Prokaryotic population dynamics and viral predation in marine succession experiment using metagenomics: the confinement effect.</title>
        <authorList>
            <person name="Haro-Moreno J.M."/>
            <person name="Rodriguez-Valera F."/>
            <person name="Lopez-Perez M."/>
        </authorList>
    </citation>
    <scope>NUCLEOTIDE SEQUENCE [LARGE SCALE GENOMIC DNA]</scope>
    <source>
        <strain evidence="18">MED-G157</strain>
    </source>
</reference>
<evidence type="ECO:0000256" key="4">
    <source>
        <dbReference type="ARBA" id="ARBA00004496"/>
    </source>
</evidence>
<dbReference type="GO" id="GO:0005737">
    <property type="term" value="C:cytoplasm"/>
    <property type="evidence" value="ECO:0007669"/>
    <property type="project" value="UniProtKB-SubCell"/>
</dbReference>
<protein>
    <recommendedName>
        <fullName evidence="7 14">Ribonuclease HII</fullName>
        <shortName evidence="14">RNase HII</shortName>
        <ecNumber evidence="6 14">3.1.26.4</ecNumber>
    </recommendedName>
</protein>
<dbReference type="GO" id="GO:0032299">
    <property type="term" value="C:ribonuclease H2 complex"/>
    <property type="evidence" value="ECO:0007669"/>
    <property type="project" value="TreeGrafter"/>
</dbReference>
<evidence type="ECO:0000256" key="10">
    <source>
        <dbReference type="ARBA" id="ARBA00022723"/>
    </source>
</evidence>
<sequence length="190" mass="20512">MYRPEYCAGIDEVGRGPLAGPVYAAAVVLDPLIDIVGLKDSKVLTVKKREELNTIICAEAVDYAIGRADVEEIDSINILQASLSAMQRAASNLCVPLDFALVDGNTAPRLSCPSDYLVKGDSKFDAIKAASIIAKVARDKEMLELDSIYPGYGFAKHKGYPTPAHLEALKTLGPSPIHRMSFSPCKQMLD</sequence>
<keyword evidence="10 14" id="KW-0479">Metal-binding</keyword>
<dbReference type="HAMAP" id="MF_00052_B">
    <property type="entry name" value="RNase_HII_B"/>
    <property type="match status" value="1"/>
</dbReference>
<dbReference type="InterPro" id="IPR036397">
    <property type="entry name" value="RNaseH_sf"/>
</dbReference>
<dbReference type="GO" id="GO:0030145">
    <property type="term" value="F:manganese ion binding"/>
    <property type="evidence" value="ECO:0007669"/>
    <property type="project" value="UniProtKB-UniRule"/>
</dbReference>
<dbReference type="AlphaFoldDB" id="A0A520S442"/>
<dbReference type="PROSITE" id="PS51975">
    <property type="entry name" value="RNASE_H_2"/>
    <property type="match status" value="1"/>
</dbReference>
<comment type="caution">
    <text evidence="18">The sequence shown here is derived from an EMBL/GenBank/DDBJ whole genome shotgun (WGS) entry which is preliminary data.</text>
</comment>
<dbReference type="GO" id="GO:0003723">
    <property type="term" value="F:RNA binding"/>
    <property type="evidence" value="ECO:0007669"/>
    <property type="project" value="UniProtKB-UniRule"/>
</dbReference>
<evidence type="ECO:0000259" key="17">
    <source>
        <dbReference type="PROSITE" id="PS51975"/>
    </source>
</evidence>
<dbReference type="GO" id="GO:0043137">
    <property type="term" value="P:DNA replication, removal of RNA primer"/>
    <property type="evidence" value="ECO:0007669"/>
    <property type="project" value="TreeGrafter"/>
</dbReference>
<name>A0A520S442_9GAMM</name>
<dbReference type="NCBIfam" id="NF000595">
    <property type="entry name" value="PRK00015.1-3"/>
    <property type="match status" value="1"/>
</dbReference>
<dbReference type="PANTHER" id="PTHR10954">
    <property type="entry name" value="RIBONUCLEASE H2 SUBUNIT A"/>
    <property type="match status" value="1"/>
</dbReference>
<evidence type="ECO:0000256" key="1">
    <source>
        <dbReference type="ARBA" id="ARBA00000077"/>
    </source>
</evidence>
<feature type="domain" description="RNase H type-2" evidence="17">
    <location>
        <begin position="5"/>
        <end position="190"/>
    </location>
</feature>
<comment type="subcellular location">
    <subcellularLocation>
        <location evidence="4 14">Cytoplasm</location>
    </subcellularLocation>
</comment>
<dbReference type="GO" id="GO:0004523">
    <property type="term" value="F:RNA-DNA hybrid ribonuclease activity"/>
    <property type="evidence" value="ECO:0007669"/>
    <property type="project" value="UniProtKB-UniRule"/>
</dbReference>
<evidence type="ECO:0000256" key="6">
    <source>
        <dbReference type="ARBA" id="ARBA00012180"/>
    </source>
</evidence>
<evidence type="ECO:0000256" key="3">
    <source>
        <dbReference type="ARBA" id="ARBA00004065"/>
    </source>
</evidence>
<evidence type="ECO:0000256" key="5">
    <source>
        <dbReference type="ARBA" id="ARBA00007383"/>
    </source>
</evidence>
<dbReference type="EMBL" id="SHAG01000004">
    <property type="protein sequence ID" value="RZO77247.1"/>
    <property type="molecule type" value="Genomic_DNA"/>
</dbReference>
<dbReference type="InterPro" id="IPR024567">
    <property type="entry name" value="RNase_HII/HIII_dom"/>
</dbReference>
<comment type="similarity">
    <text evidence="5 14 16">Belongs to the RNase HII family.</text>
</comment>
<dbReference type="PANTHER" id="PTHR10954:SF18">
    <property type="entry name" value="RIBONUCLEASE HII"/>
    <property type="match status" value="1"/>
</dbReference>
<evidence type="ECO:0000313" key="19">
    <source>
        <dbReference type="Proteomes" id="UP000316199"/>
    </source>
</evidence>
<evidence type="ECO:0000256" key="13">
    <source>
        <dbReference type="ARBA" id="ARBA00023211"/>
    </source>
</evidence>
<evidence type="ECO:0000256" key="9">
    <source>
        <dbReference type="ARBA" id="ARBA00022722"/>
    </source>
</evidence>
<comment type="cofactor">
    <cofactor evidence="14 15">
        <name>Mn(2+)</name>
        <dbReference type="ChEBI" id="CHEBI:29035"/>
    </cofactor>
    <cofactor evidence="14 15">
        <name>Mg(2+)</name>
        <dbReference type="ChEBI" id="CHEBI:18420"/>
    </cofactor>
    <text evidence="14 15">Manganese or magnesium. Binds 1 divalent metal ion per monomer in the absence of substrate. May bind a second metal ion after substrate binding.</text>
</comment>